<accession>A0A0N8KNP7</accession>
<name>A0A0N8KNP7_9CYAN</name>
<reference evidence="3 4" key="1">
    <citation type="submission" date="2015-09" db="EMBL/GenBank/DDBJ databases">
        <title>Identification and resolution of microdiversity through metagenomic sequencing of parallel consortia.</title>
        <authorList>
            <person name="Nelson W.C."/>
            <person name="Romine M.F."/>
            <person name="Lindemann S.R."/>
        </authorList>
    </citation>
    <scope>NUCLEOTIDE SEQUENCE [LARGE SCALE GENOMIC DNA]</scope>
    <source>
        <strain evidence="3">Ana</strain>
    </source>
</reference>
<protein>
    <recommendedName>
        <fullName evidence="2">DUF5671 domain-containing protein</fullName>
    </recommendedName>
</protein>
<gene>
    <name evidence="3" type="ORF">HLUCCA11_04195</name>
</gene>
<dbReference type="Pfam" id="PF18920">
    <property type="entry name" value="DUF5671"/>
    <property type="match status" value="1"/>
</dbReference>
<evidence type="ECO:0000313" key="3">
    <source>
        <dbReference type="EMBL" id="KPQ37130.1"/>
    </source>
</evidence>
<keyword evidence="1" id="KW-0472">Membrane</keyword>
<feature type="transmembrane region" description="Helical" evidence="1">
    <location>
        <begin position="129"/>
        <end position="147"/>
    </location>
</feature>
<dbReference type="STRING" id="1666911.HLUCCA11_04195"/>
<feature type="domain" description="DUF5671" evidence="2">
    <location>
        <begin position="84"/>
        <end position="205"/>
    </location>
</feature>
<organism evidence="3 4">
    <name type="scientific">Phormidesmis priestleyi Ana</name>
    <dbReference type="NCBI Taxonomy" id="1666911"/>
    <lineage>
        <taxon>Bacteria</taxon>
        <taxon>Bacillati</taxon>
        <taxon>Cyanobacteriota</taxon>
        <taxon>Cyanophyceae</taxon>
        <taxon>Leptolyngbyales</taxon>
        <taxon>Leptolyngbyaceae</taxon>
        <taxon>Phormidesmis</taxon>
    </lineage>
</organism>
<dbReference type="InterPro" id="IPR043728">
    <property type="entry name" value="DUF5671"/>
</dbReference>
<dbReference type="Proteomes" id="UP000050465">
    <property type="component" value="Unassembled WGS sequence"/>
</dbReference>
<proteinExistence type="predicted"/>
<feature type="transmembrane region" description="Helical" evidence="1">
    <location>
        <begin position="86"/>
        <end position="109"/>
    </location>
</feature>
<evidence type="ECO:0000256" key="1">
    <source>
        <dbReference type="SAM" id="Phobius"/>
    </source>
</evidence>
<dbReference type="AlphaFoldDB" id="A0A0N8KNP7"/>
<comment type="caution">
    <text evidence="3">The sequence shown here is derived from an EMBL/GenBank/DDBJ whole genome shotgun (WGS) entry which is preliminary data.</text>
</comment>
<dbReference type="EMBL" id="LJZR01000003">
    <property type="protein sequence ID" value="KPQ37130.1"/>
    <property type="molecule type" value="Genomic_DNA"/>
</dbReference>
<evidence type="ECO:0000313" key="4">
    <source>
        <dbReference type="Proteomes" id="UP000050465"/>
    </source>
</evidence>
<evidence type="ECO:0000259" key="2">
    <source>
        <dbReference type="Pfam" id="PF18920"/>
    </source>
</evidence>
<feature type="transmembrane region" description="Helical" evidence="1">
    <location>
        <begin position="201"/>
        <end position="220"/>
    </location>
</feature>
<keyword evidence="1" id="KW-0812">Transmembrane</keyword>
<feature type="transmembrane region" description="Helical" evidence="1">
    <location>
        <begin position="168"/>
        <end position="189"/>
    </location>
</feature>
<sequence>MVSINRNPANNNPLPNESGEVADIVTFIERARDRGATDEFISQLLRQFGWPQRDIERAFFEVYERFTGYPMPTPPSGGSESAKDAFFYLLSFAMLGLWTYSLGEIAFIWIDRIFPDATQTYYSSPYYNLAFSLARLIVAYPVYLWLMRSINRELRIYREKHFSGVRKWLTYLTLLIAALVGVGTLMAFLTSFLRGELTSRFILKVVVVLIIDGGILRYYFNWLKRSPNRVGATS</sequence>
<keyword evidence="1" id="KW-1133">Transmembrane helix</keyword>